<reference evidence="1" key="2">
    <citation type="journal article" date="2015" name="Data Brief">
        <title>Shoot transcriptome of the giant reed, Arundo donax.</title>
        <authorList>
            <person name="Barrero R.A."/>
            <person name="Guerrero F.D."/>
            <person name="Moolhuijzen P."/>
            <person name="Goolsby J.A."/>
            <person name="Tidwell J."/>
            <person name="Bellgard S.E."/>
            <person name="Bellgard M.I."/>
        </authorList>
    </citation>
    <scope>NUCLEOTIDE SEQUENCE</scope>
    <source>
        <tissue evidence="1">Shoot tissue taken approximately 20 cm above the soil surface</tissue>
    </source>
</reference>
<name>A0A0A9DEQ9_ARUDO</name>
<dbReference type="EMBL" id="GBRH01210821">
    <property type="protein sequence ID" value="JAD87074.1"/>
    <property type="molecule type" value="Transcribed_RNA"/>
</dbReference>
<proteinExistence type="predicted"/>
<protein>
    <submittedName>
        <fullName evidence="1">Uncharacterized protein</fullName>
    </submittedName>
</protein>
<sequence length="46" mass="5013">MFTINLSYTDNGTNVSLHIRNISMVTSEGLFGRASLEVILCGNPIL</sequence>
<reference evidence="1" key="1">
    <citation type="submission" date="2014-09" db="EMBL/GenBank/DDBJ databases">
        <authorList>
            <person name="Magalhaes I.L.F."/>
            <person name="Oliveira U."/>
            <person name="Santos F.R."/>
            <person name="Vidigal T.H.D.A."/>
            <person name="Brescovit A.D."/>
            <person name="Santos A.J."/>
        </authorList>
    </citation>
    <scope>NUCLEOTIDE SEQUENCE</scope>
    <source>
        <tissue evidence="1">Shoot tissue taken approximately 20 cm above the soil surface</tissue>
    </source>
</reference>
<accession>A0A0A9DEQ9</accession>
<dbReference type="AlphaFoldDB" id="A0A0A9DEQ9"/>
<organism evidence="1">
    <name type="scientific">Arundo donax</name>
    <name type="common">Giant reed</name>
    <name type="synonym">Donax arundinaceus</name>
    <dbReference type="NCBI Taxonomy" id="35708"/>
    <lineage>
        <taxon>Eukaryota</taxon>
        <taxon>Viridiplantae</taxon>
        <taxon>Streptophyta</taxon>
        <taxon>Embryophyta</taxon>
        <taxon>Tracheophyta</taxon>
        <taxon>Spermatophyta</taxon>
        <taxon>Magnoliopsida</taxon>
        <taxon>Liliopsida</taxon>
        <taxon>Poales</taxon>
        <taxon>Poaceae</taxon>
        <taxon>PACMAD clade</taxon>
        <taxon>Arundinoideae</taxon>
        <taxon>Arundineae</taxon>
        <taxon>Arundo</taxon>
    </lineage>
</organism>
<evidence type="ECO:0000313" key="1">
    <source>
        <dbReference type="EMBL" id="JAD87074.1"/>
    </source>
</evidence>